<dbReference type="Proteomes" id="UP000186308">
    <property type="component" value="Unassembled WGS sequence"/>
</dbReference>
<name>A0A8G2CIA5_ACIRU</name>
<evidence type="ECO:0000313" key="2">
    <source>
        <dbReference type="Proteomes" id="UP000186308"/>
    </source>
</evidence>
<sequence length="143" mass="14994">MRRLFRCKIVVRGYFRGMKTITLVSLPVLLGLASCSGGMSSGPLTAAQAKADNATFLSGLSPAARQTAMFCQVQMQNKLGGTVYLVAAPSLQASDITANASTNAIAQGLTVVYDRIDNGAVTSAARKCKLSSENLVVRPSHAE</sequence>
<evidence type="ECO:0008006" key="3">
    <source>
        <dbReference type="Google" id="ProtNLM"/>
    </source>
</evidence>
<comment type="caution">
    <text evidence="1">The sequence shown here is derived from an EMBL/GenBank/DDBJ whole genome shotgun (WGS) entry which is preliminary data.</text>
</comment>
<evidence type="ECO:0000313" key="1">
    <source>
        <dbReference type="EMBL" id="SIQ21504.1"/>
    </source>
</evidence>
<proteinExistence type="predicted"/>
<dbReference type="AlphaFoldDB" id="A0A8G2CIA5"/>
<protein>
    <recommendedName>
        <fullName evidence="3">Lipoprotein</fullName>
    </recommendedName>
</protein>
<keyword evidence="2" id="KW-1185">Reference proteome</keyword>
<reference evidence="1 2" key="1">
    <citation type="submission" date="2017-01" db="EMBL/GenBank/DDBJ databases">
        <authorList>
            <person name="Varghese N."/>
            <person name="Submissions S."/>
        </authorList>
    </citation>
    <scope>NUCLEOTIDE SEQUENCE [LARGE SCALE GENOMIC DNA]</scope>
    <source>
        <strain evidence="1 2">ATCC 35905</strain>
    </source>
</reference>
<gene>
    <name evidence="1" type="ORF">SAMN05421828_102230</name>
</gene>
<dbReference type="EMBL" id="FTNE01000002">
    <property type="protein sequence ID" value="SIQ21504.1"/>
    <property type="molecule type" value="Genomic_DNA"/>
</dbReference>
<dbReference type="PROSITE" id="PS51257">
    <property type="entry name" value="PROKAR_LIPOPROTEIN"/>
    <property type="match status" value="1"/>
</dbReference>
<organism evidence="1 2">
    <name type="scientific">Acidiphilium rubrum</name>
    <dbReference type="NCBI Taxonomy" id="526"/>
    <lineage>
        <taxon>Bacteria</taxon>
        <taxon>Pseudomonadati</taxon>
        <taxon>Pseudomonadota</taxon>
        <taxon>Alphaproteobacteria</taxon>
        <taxon>Acetobacterales</taxon>
        <taxon>Acidocellaceae</taxon>
        <taxon>Acidiphilium</taxon>
    </lineage>
</organism>
<accession>A0A8G2CIA5</accession>